<sequence>MEFTLLDLDHSVGDIERLAGYRLLRFKGNEFELVRNVGQNDYLRFHLLVKILNGGDRGHYFDLSMENSSRSRNAISKGFLVEKEIERIKESLMKIQE</sequence>
<accession>A0A1G2HPH5</accession>
<evidence type="ECO:0000313" key="1">
    <source>
        <dbReference type="EMBL" id="OGZ64444.1"/>
    </source>
</evidence>
<dbReference type="Proteomes" id="UP000176855">
    <property type="component" value="Unassembled WGS sequence"/>
</dbReference>
<proteinExistence type="predicted"/>
<gene>
    <name evidence="1" type="ORF">A2730_01475</name>
</gene>
<name>A0A1G2HPH5_9BACT</name>
<protein>
    <submittedName>
        <fullName evidence="1">Uncharacterized protein</fullName>
    </submittedName>
</protein>
<evidence type="ECO:0000313" key="2">
    <source>
        <dbReference type="Proteomes" id="UP000176855"/>
    </source>
</evidence>
<dbReference type="EMBL" id="MHOO01000005">
    <property type="protein sequence ID" value="OGZ64444.1"/>
    <property type="molecule type" value="Genomic_DNA"/>
</dbReference>
<organism evidence="1 2">
    <name type="scientific">Candidatus Staskawiczbacteria bacterium RIFCSPHIGHO2_01_FULL_39_25</name>
    <dbReference type="NCBI Taxonomy" id="1802202"/>
    <lineage>
        <taxon>Bacteria</taxon>
        <taxon>Candidatus Staskawicziibacteriota</taxon>
    </lineage>
</organism>
<reference evidence="1 2" key="1">
    <citation type="journal article" date="2016" name="Nat. Commun.">
        <title>Thousands of microbial genomes shed light on interconnected biogeochemical processes in an aquifer system.</title>
        <authorList>
            <person name="Anantharaman K."/>
            <person name="Brown C.T."/>
            <person name="Hug L.A."/>
            <person name="Sharon I."/>
            <person name="Castelle C.J."/>
            <person name="Probst A.J."/>
            <person name="Thomas B.C."/>
            <person name="Singh A."/>
            <person name="Wilkins M.J."/>
            <person name="Karaoz U."/>
            <person name="Brodie E.L."/>
            <person name="Williams K.H."/>
            <person name="Hubbard S.S."/>
            <person name="Banfield J.F."/>
        </authorList>
    </citation>
    <scope>NUCLEOTIDE SEQUENCE [LARGE SCALE GENOMIC DNA]</scope>
</reference>
<dbReference type="AlphaFoldDB" id="A0A1G2HPH5"/>
<comment type="caution">
    <text evidence="1">The sequence shown here is derived from an EMBL/GenBank/DDBJ whole genome shotgun (WGS) entry which is preliminary data.</text>
</comment>